<accession>A0A9P9FAA6</accession>
<comment type="caution">
    <text evidence="1">The sequence shown here is derived from an EMBL/GenBank/DDBJ whole genome shotgun (WGS) entry which is preliminary data.</text>
</comment>
<dbReference type="EMBL" id="JAGMUV010000005">
    <property type="protein sequence ID" value="KAH7157064.1"/>
    <property type="molecule type" value="Genomic_DNA"/>
</dbReference>
<keyword evidence="2" id="KW-1185">Reference proteome</keyword>
<name>A0A9P9FAA6_9HYPO</name>
<sequence length="107" mass="11223">MPGKPGGSTVWDKSDFLLELAVALFSAAQAGGAMNPGMRDAVIEHLTKMGHTVTWEAIRPFHPPLFPDSSQTCGIVTSIEKTPCLVAKPCGGTLASMRISSSACFST</sequence>
<dbReference type="Proteomes" id="UP000738349">
    <property type="component" value="Unassembled WGS sequence"/>
</dbReference>
<reference evidence="1" key="1">
    <citation type="journal article" date="2021" name="Nat. Commun.">
        <title>Genetic determinants of endophytism in the Arabidopsis root mycobiome.</title>
        <authorList>
            <person name="Mesny F."/>
            <person name="Miyauchi S."/>
            <person name="Thiergart T."/>
            <person name="Pickel B."/>
            <person name="Atanasova L."/>
            <person name="Karlsson M."/>
            <person name="Huettel B."/>
            <person name="Barry K.W."/>
            <person name="Haridas S."/>
            <person name="Chen C."/>
            <person name="Bauer D."/>
            <person name="Andreopoulos W."/>
            <person name="Pangilinan J."/>
            <person name="LaButti K."/>
            <person name="Riley R."/>
            <person name="Lipzen A."/>
            <person name="Clum A."/>
            <person name="Drula E."/>
            <person name="Henrissat B."/>
            <person name="Kohler A."/>
            <person name="Grigoriev I.V."/>
            <person name="Martin F.M."/>
            <person name="Hacquard S."/>
        </authorList>
    </citation>
    <scope>NUCLEOTIDE SEQUENCE</scope>
    <source>
        <strain evidence="1">MPI-CAGE-AT-0147</strain>
    </source>
</reference>
<dbReference type="AlphaFoldDB" id="A0A9P9FAA6"/>
<gene>
    <name evidence="1" type="ORF">EDB81DRAFT_411760</name>
</gene>
<evidence type="ECO:0000313" key="1">
    <source>
        <dbReference type="EMBL" id="KAH7157064.1"/>
    </source>
</evidence>
<protein>
    <submittedName>
        <fullName evidence="1">Uncharacterized protein</fullName>
    </submittedName>
</protein>
<evidence type="ECO:0000313" key="2">
    <source>
        <dbReference type="Proteomes" id="UP000738349"/>
    </source>
</evidence>
<dbReference type="OrthoDB" id="4777826at2759"/>
<organism evidence="1 2">
    <name type="scientific">Dactylonectria macrodidyma</name>
    <dbReference type="NCBI Taxonomy" id="307937"/>
    <lineage>
        <taxon>Eukaryota</taxon>
        <taxon>Fungi</taxon>
        <taxon>Dikarya</taxon>
        <taxon>Ascomycota</taxon>
        <taxon>Pezizomycotina</taxon>
        <taxon>Sordariomycetes</taxon>
        <taxon>Hypocreomycetidae</taxon>
        <taxon>Hypocreales</taxon>
        <taxon>Nectriaceae</taxon>
        <taxon>Dactylonectria</taxon>
    </lineage>
</organism>
<proteinExistence type="predicted"/>